<accession>A0A7Y0QHI3</accession>
<evidence type="ECO:0000256" key="5">
    <source>
        <dbReference type="ARBA" id="ARBA00022884"/>
    </source>
</evidence>
<comment type="caution">
    <text evidence="8">The sequence shown here is derived from an EMBL/GenBank/DDBJ whole genome shotgun (WGS) entry which is preliminary data.</text>
</comment>
<dbReference type="InterPro" id="IPR013154">
    <property type="entry name" value="ADH-like_N"/>
</dbReference>
<keyword evidence="3" id="KW-0963">Cytoplasm</keyword>
<keyword evidence="4" id="KW-0521">NADP</keyword>
<evidence type="ECO:0000313" key="8">
    <source>
        <dbReference type="EMBL" id="NMR20325.1"/>
    </source>
</evidence>
<dbReference type="GO" id="GO:0016491">
    <property type="term" value="F:oxidoreductase activity"/>
    <property type="evidence" value="ECO:0007669"/>
    <property type="project" value="InterPro"/>
</dbReference>
<dbReference type="Proteomes" id="UP000562124">
    <property type="component" value="Unassembled WGS sequence"/>
</dbReference>
<comment type="subcellular location">
    <subcellularLocation>
        <location evidence="1">Cytoplasm</location>
    </subcellularLocation>
</comment>
<dbReference type="Gene3D" id="3.90.180.10">
    <property type="entry name" value="Medium-chain alcohol dehydrogenases, catalytic domain"/>
    <property type="match status" value="1"/>
</dbReference>
<dbReference type="PANTHER" id="PTHR44154">
    <property type="entry name" value="QUINONE OXIDOREDUCTASE"/>
    <property type="match status" value="1"/>
</dbReference>
<evidence type="ECO:0000256" key="2">
    <source>
        <dbReference type="ARBA" id="ARBA00011881"/>
    </source>
</evidence>
<dbReference type="GO" id="GO:0008270">
    <property type="term" value="F:zinc ion binding"/>
    <property type="evidence" value="ECO:0007669"/>
    <property type="project" value="InterPro"/>
</dbReference>
<organism evidence="8 9">
    <name type="scientific">Cellulomonas fimi</name>
    <dbReference type="NCBI Taxonomy" id="1708"/>
    <lineage>
        <taxon>Bacteria</taxon>
        <taxon>Bacillati</taxon>
        <taxon>Actinomycetota</taxon>
        <taxon>Actinomycetes</taxon>
        <taxon>Micrococcales</taxon>
        <taxon>Cellulomonadaceae</taxon>
        <taxon>Cellulomonas</taxon>
    </lineage>
</organism>
<dbReference type="CDD" id="cd05289">
    <property type="entry name" value="MDR_like_2"/>
    <property type="match status" value="1"/>
</dbReference>
<dbReference type="InterPro" id="IPR002364">
    <property type="entry name" value="Quin_OxRdtase/zeta-crystal_CS"/>
</dbReference>
<comment type="subunit">
    <text evidence="2">Homotetramer.</text>
</comment>
<evidence type="ECO:0000256" key="4">
    <source>
        <dbReference type="ARBA" id="ARBA00022857"/>
    </source>
</evidence>
<dbReference type="InterPro" id="IPR036291">
    <property type="entry name" value="NAD(P)-bd_dom_sf"/>
</dbReference>
<reference evidence="8 9" key="1">
    <citation type="submission" date="2020-04" db="EMBL/GenBank/DDBJ databases">
        <title>Sequencing and Assembly of C. fimi.</title>
        <authorList>
            <person name="Ramsey A.R."/>
        </authorList>
    </citation>
    <scope>NUCLEOTIDE SEQUENCE [LARGE SCALE GENOMIC DNA]</scope>
    <source>
        <strain evidence="8 9">SB</strain>
    </source>
</reference>
<feature type="domain" description="Enoyl reductase (ER)" evidence="7">
    <location>
        <begin position="6"/>
        <end position="303"/>
    </location>
</feature>
<evidence type="ECO:0000256" key="3">
    <source>
        <dbReference type="ARBA" id="ARBA00022490"/>
    </source>
</evidence>
<dbReference type="InterPro" id="IPR051603">
    <property type="entry name" value="Zinc-ADH_QOR/CCCR"/>
</dbReference>
<name>A0A7Y0QHI3_CELFI</name>
<sequence>MATAYGGPDVLRIVDVDPGEPGPEQVLVEVRAAGINPADWKAYSGASGTDASRLPMRLGYEAAGTVLTAGPGVDGVAPGDDVLFQRSGAYAERLVVKAENVVRKPAALSWARAGGLLVVGSTAMHTVVATRVGSGDTVLVHGAAGGVGSMAVQLARVRGARVIGTASVANHEYLLDIGATPVAYGPGLADRVRALAPRGVDAAIDTVGTNEALDVSIALVKDRHRIATVAAFGRAPALRIQLLGHGPHADPGDDIRAAARPTLVDLVATGRIDVRIAGTYPLEQVARAHRVGLAGHVHGKLVLVR</sequence>
<dbReference type="SMART" id="SM00829">
    <property type="entry name" value="PKS_ER"/>
    <property type="match status" value="1"/>
</dbReference>
<dbReference type="InterPro" id="IPR020843">
    <property type="entry name" value="ER"/>
</dbReference>
<proteinExistence type="predicted"/>
<dbReference type="InterPro" id="IPR011032">
    <property type="entry name" value="GroES-like_sf"/>
</dbReference>
<protein>
    <submittedName>
        <fullName evidence="8">NADP-dependent oxidoreductase</fullName>
    </submittedName>
</protein>
<dbReference type="InterPro" id="IPR013149">
    <property type="entry name" value="ADH-like_C"/>
</dbReference>
<evidence type="ECO:0000256" key="6">
    <source>
        <dbReference type="ARBA" id="ARBA00022990"/>
    </source>
</evidence>
<keyword evidence="9" id="KW-1185">Reference proteome</keyword>
<evidence type="ECO:0000259" key="7">
    <source>
        <dbReference type="SMART" id="SM00829"/>
    </source>
</evidence>
<dbReference type="SUPFAM" id="SSF50129">
    <property type="entry name" value="GroES-like"/>
    <property type="match status" value="1"/>
</dbReference>
<evidence type="ECO:0000256" key="1">
    <source>
        <dbReference type="ARBA" id="ARBA00004496"/>
    </source>
</evidence>
<keyword evidence="6" id="KW-0007">Acetylation</keyword>
<dbReference type="PANTHER" id="PTHR44154:SF1">
    <property type="entry name" value="QUINONE OXIDOREDUCTASE"/>
    <property type="match status" value="1"/>
</dbReference>
<gene>
    <name evidence="8" type="ORF">HIR71_08875</name>
</gene>
<dbReference type="GO" id="GO:0003723">
    <property type="term" value="F:RNA binding"/>
    <property type="evidence" value="ECO:0007669"/>
    <property type="project" value="UniProtKB-KW"/>
</dbReference>
<dbReference type="Gene3D" id="3.40.50.720">
    <property type="entry name" value="NAD(P)-binding Rossmann-like Domain"/>
    <property type="match status" value="1"/>
</dbReference>
<dbReference type="GO" id="GO:0005737">
    <property type="term" value="C:cytoplasm"/>
    <property type="evidence" value="ECO:0007669"/>
    <property type="project" value="UniProtKB-SubCell"/>
</dbReference>
<dbReference type="Pfam" id="PF00107">
    <property type="entry name" value="ADH_zinc_N"/>
    <property type="match status" value="1"/>
</dbReference>
<dbReference type="AlphaFoldDB" id="A0A7Y0QHI3"/>
<dbReference type="Pfam" id="PF08240">
    <property type="entry name" value="ADH_N"/>
    <property type="match status" value="1"/>
</dbReference>
<evidence type="ECO:0000313" key="9">
    <source>
        <dbReference type="Proteomes" id="UP000562124"/>
    </source>
</evidence>
<dbReference type="PROSITE" id="PS01162">
    <property type="entry name" value="QOR_ZETA_CRYSTAL"/>
    <property type="match status" value="1"/>
</dbReference>
<keyword evidence="5" id="KW-0694">RNA-binding</keyword>
<dbReference type="EMBL" id="JABCJJ010000011">
    <property type="protein sequence ID" value="NMR20325.1"/>
    <property type="molecule type" value="Genomic_DNA"/>
</dbReference>
<dbReference type="SUPFAM" id="SSF51735">
    <property type="entry name" value="NAD(P)-binding Rossmann-fold domains"/>
    <property type="match status" value="1"/>
</dbReference>